<reference evidence="1 2" key="1">
    <citation type="submission" date="2015-11" db="EMBL/GenBank/DDBJ databases">
        <title>Expanding the genomic diversity of Burkholderia species for the development of highly accurate diagnostics.</title>
        <authorList>
            <person name="Sahl J."/>
            <person name="Keim P."/>
            <person name="Wagner D."/>
        </authorList>
    </citation>
    <scope>NUCLEOTIDE SEQUENCE [LARGE SCALE GENOMIC DNA]</scope>
    <source>
        <strain evidence="1 2">MSMB1301WGS</strain>
    </source>
</reference>
<evidence type="ECO:0000313" key="2">
    <source>
        <dbReference type="Proteomes" id="UP000062317"/>
    </source>
</evidence>
<comment type="caution">
    <text evidence="1">The sequence shown here is derived from an EMBL/GenBank/DDBJ whole genome shotgun (WGS) entry which is preliminary data.</text>
</comment>
<sequence length="108" mass="11685">MGNIMYVYKETDRTSDHVLYTVGYHAPDGKFEPESDHTDPARAADRVAYLNGGHSASPEVIAALVKAEAFISGFEGDTMQDGIDELLSEVRALIQKVGATSALVQLEN</sequence>
<dbReference type="EMBL" id="LPEQ01000113">
    <property type="protein sequence ID" value="KVV40798.1"/>
    <property type="molecule type" value="Genomic_DNA"/>
</dbReference>
<organism evidence="1 2">
    <name type="scientific">Burkholderia territorii</name>
    <dbReference type="NCBI Taxonomy" id="1503055"/>
    <lineage>
        <taxon>Bacteria</taxon>
        <taxon>Pseudomonadati</taxon>
        <taxon>Pseudomonadota</taxon>
        <taxon>Betaproteobacteria</taxon>
        <taxon>Burkholderiales</taxon>
        <taxon>Burkholderiaceae</taxon>
        <taxon>Burkholderia</taxon>
        <taxon>Burkholderia cepacia complex</taxon>
    </lineage>
</organism>
<protein>
    <submittedName>
        <fullName evidence="1">Uncharacterized protein</fullName>
    </submittedName>
</protein>
<keyword evidence="2" id="KW-1185">Reference proteome</keyword>
<name>A0A119DK14_9BURK</name>
<evidence type="ECO:0000313" key="1">
    <source>
        <dbReference type="EMBL" id="KVV40798.1"/>
    </source>
</evidence>
<accession>A0A119DK14</accession>
<dbReference type="Proteomes" id="UP000062317">
    <property type="component" value="Unassembled WGS sequence"/>
</dbReference>
<dbReference type="AlphaFoldDB" id="A0A119DK14"/>
<proteinExistence type="predicted"/>
<gene>
    <name evidence="1" type="ORF">WT27_12765</name>
</gene>